<accession>A0A9Q0KGG5</accession>
<dbReference type="PANTHER" id="PTHR21481">
    <property type="entry name" value="PROTEIN CLEC16A"/>
    <property type="match status" value="1"/>
</dbReference>
<dbReference type="GO" id="GO:0016197">
    <property type="term" value="P:endosomal transport"/>
    <property type="evidence" value="ECO:0007669"/>
    <property type="project" value="TreeGrafter"/>
</dbReference>
<dbReference type="Pfam" id="PF09758">
    <property type="entry name" value="FPL"/>
    <property type="match status" value="1"/>
</dbReference>
<gene>
    <name evidence="3" type="ORF">NE237_002933</name>
</gene>
<dbReference type="GO" id="GO:0007034">
    <property type="term" value="P:vacuolar transport"/>
    <property type="evidence" value="ECO:0007669"/>
    <property type="project" value="TreeGrafter"/>
</dbReference>
<evidence type="ECO:0000313" key="4">
    <source>
        <dbReference type="Proteomes" id="UP001141806"/>
    </source>
</evidence>
<evidence type="ECO:0000259" key="2">
    <source>
        <dbReference type="Pfam" id="PF09758"/>
    </source>
</evidence>
<keyword evidence="1" id="KW-0072">Autophagy</keyword>
<dbReference type="GO" id="GO:0005770">
    <property type="term" value="C:late endosome"/>
    <property type="evidence" value="ECO:0007669"/>
    <property type="project" value="TreeGrafter"/>
</dbReference>
<dbReference type="AlphaFoldDB" id="A0A9Q0KGG5"/>
<dbReference type="InterPro" id="IPR039272">
    <property type="entry name" value="CLEC16A/TT9"/>
</dbReference>
<evidence type="ECO:0000313" key="3">
    <source>
        <dbReference type="EMBL" id="KAJ4969834.1"/>
    </source>
</evidence>
<dbReference type="GO" id="GO:0005794">
    <property type="term" value="C:Golgi apparatus"/>
    <property type="evidence" value="ECO:0007669"/>
    <property type="project" value="TreeGrafter"/>
</dbReference>
<dbReference type="PANTHER" id="PTHR21481:SF0">
    <property type="entry name" value="PROTEIN CLEC16A"/>
    <property type="match status" value="1"/>
</dbReference>
<keyword evidence="4" id="KW-1185">Reference proteome</keyword>
<dbReference type="Proteomes" id="UP001141806">
    <property type="component" value="Unassembled WGS sequence"/>
</dbReference>
<dbReference type="GO" id="GO:0006914">
    <property type="term" value="P:autophagy"/>
    <property type="evidence" value="ECO:0007669"/>
    <property type="project" value="UniProtKB-KW"/>
</dbReference>
<name>A0A9Q0KGG5_9MAGN</name>
<organism evidence="3 4">
    <name type="scientific">Protea cynaroides</name>
    <dbReference type="NCBI Taxonomy" id="273540"/>
    <lineage>
        <taxon>Eukaryota</taxon>
        <taxon>Viridiplantae</taxon>
        <taxon>Streptophyta</taxon>
        <taxon>Embryophyta</taxon>
        <taxon>Tracheophyta</taxon>
        <taxon>Spermatophyta</taxon>
        <taxon>Magnoliopsida</taxon>
        <taxon>Proteales</taxon>
        <taxon>Proteaceae</taxon>
        <taxon>Protea</taxon>
    </lineage>
</organism>
<comment type="caution">
    <text evidence="3">The sequence shown here is derived from an EMBL/GenBank/DDBJ whole genome shotgun (WGS) entry which is preliminary data.</text>
</comment>
<proteinExistence type="predicted"/>
<dbReference type="EMBL" id="JAMYWD010000005">
    <property type="protein sequence ID" value="KAJ4969834.1"/>
    <property type="molecule type" value="Genomic_DNA"/>
</dbReference>
<dbReference type="InterPro" id="IPR019155">
    <property type="entry name" value="CLEC16A/TT9_N"/>
</dbReference>
<sequence length="816" mass="92281">MWQSFWPSVDRFSLQRLRYLVNELQEIKFVDRVNREFVLELLKSIVEIVTYGDRHDPSIFECFMEHQLLAEFLRILKISRNASIEASFLHYLSIMIQNLASEHSIYYCLSNEYINKIILHPYKFDDGDLALYYVSFLRTVSGKLNKDTLCLLINVQEDVVVSFPLYSEAIKFATHEEKMVQIAVRALTLNIYNVADEMVLRYITNPPASEYFFDVVLNLREHCYHLDAVVHATKDTYSHGVRKGLLLPADKVVDDLYYCKDIFLAGNSHLDILMTQNLLSLLVLPMLLSLLQLGHINQASYSQFFDPSPTSQGKHISAITSLYIVCRLVQIVGGKWLVNSVAVGILYTYMVLSGRVPIERSPNSGTSPATFFGIFNELEAMRSDPNSEGTVNTDKNHVIWHLSECISSSFQFFNCAMDETQQERDAILSLGLSDNHSLLLVSLMLFLALYESKDLNPHFSSVIGFTKKNIGMEEKMMSSSILLSHSMDKNIFSCQIPQILNALLKILASQPAYSASAQWNTGWVVRKLVIFQEKKFTDHDFDLFNISYEQSRERLLNELSGCWFDCIPITLKNEWEKCKTVLEESSLSKDPAFAVELSFDSHLPDIAGDVSSSLAWERMNDAVKVFVLHHQLKAFIEGSSLENPFLHFRNDSCGISGRTRSYDFSSSTFGTELGLGPRIPCKIAFSKSKVVDIYLIPVVVDISGVLLLVEKPPLPSQQGDVIAVAPLAGLCPKIDENHPTWLHLKIREFDLSMEASKTSRHPSNASNRTVDGRWTLGFPDAKSCEAAQSLLLKEISKQKSSVECVVIPLFQNSLVA</sequence>
<protein>
    <recommendedName>
        <fullName evidence="2">FPL domain-containing protein</fullName>
    </recommendedName>
</protein>
<feature type="domain" description="FPL" evidence="2">
    <location>
        <begin position="42"/>
        <end position="192"/>
    </location>
</feature>
<reference evidence="3" key="1">
    <citation type="journal article" date="2023" name="Plant J.">
        <title>The genome of the king protea, Protea cynaroides.</title>
        <authorList>
            <person name="Chang J."/>
            <person name="Duong T.A."/>
            <person name="Schoeman C."/>
            <person name="Ma X."/>
            <person name="Roodt D."/>
            <person name="Barker N."/>
            <person name="Li Z."/>
            <person name="Van de Peer Y."/>
            <person name="Mizrachi E."/>
        </authorList>
    </citation>
    <scope>NUCLEOTIDE SEQUENCE</scope>
    <source>
        <tissue evidence="3">Young leaves</tissue>
    </source>
</reference>
<dbReference type="OrthoDB" id="294052at2759"/>
<dbReference type="GO" id="GO:1901096">
    <property type="term" value="P:regulation of autophagosome maturation"/>
    <property type="evidence" value="ECO:0007669"/>
    <property type="project" value="TreeGrafter"/>
</dbReference>
<evidence type="ECO:0000256" key="1">
    <source>
        <dbReference type="ARBA" id="ARBA00023006"/>
    </source>
</evidence>